<dbReference type="Proteomes" id="UP000294299">
    <property type="component" value="Chromosome NFRAN"/>
</dbReference>
<dbReference type="Gene3D" id="1.50.10.10">
    <property type="match status" value="1"/>
</dbReference>
<evidence type="ECO:0000313" key="2">
    <source>
        <dbReference type="EMBL" id="VFJ14958.1"/>
    </source>
</evidence>
<dbReference type="InterPro" id="IPR006775">
    <property type="entry name" value="GH116_catalytic"/>
</dbReference>
<dbReference type="OrthoDB" id="8543at2157"/>
<dbReference type="GeneID" id="39421787"/>
<dbReference type="RefSeq" id="WP_134485010.1">
    <property type="nucleotide sequence ID" value="NZ_LR216287.1"/>
</dbReference>
<organism evidence="2 3">
    <name type="scientific">Candidatus Nitrosocosmicus franklandianus</name>
    <dbReference type="NCBI Taxonomy" id="1798806"/>
    <lineage>
        <taxon>Archaea</taxon>
        <taxon>Nitrososphaerota</taxon>
        <taxon>Nitrososphaeria</taxon>
        <taxon>Nitrososphaerales</taxon>
        <taxon>Nitrososphaeraceae</taxon>
        <taxon>Candidatus Nitrosocosmicus</taxon>
    </lineage>
</organism>
<evidence type="ECO:0000259" key="1">
    <source>
        <dbReference type="Pfam" id="PF04685"/>
    </source>
</evidence>
<evidence type="ECO:0000313" key="3">
    <source>
        <dbReference type="Proteomes" id="UP000294299"/>
    </source>
</evidence>
<dbReference type="SUPFAM" id="SSF48208">
    <property type="entry name" value="Six-hairpin glycosidases"/>
    <property type="match status" value="1"/>
</dbReference>
<accession>A0A484IJ91</accession>
<gene>
    <name evidence="2" type="ORF">NFRAN_2636</name>
</gene>
<dbReference type="InterPro" id="IPR008928">
    <property type="entry name" value="6-hairpin_glycosidase_sf"/>
</dbReference>
<dbReference type="Pfam" id="PF04685">
    <property type="entry name" value="DUF608"/>
    <property type="match status" value="1"/>
</dbReference>
<dbReference type="EMBL" id="LR216287">
    <property type="protein sequence ID" value="VFJ14958.1"/>
    <property type="molecule type" value="Genomic_DNA"/>
</dbReference>
<dbReference type="InterPro" id="IPR012341">
    <property type="entry name" value="6hp_glycosidase-like_sf"/>
</dbReference>
<dbReference type="AlphaFoldDB" id="A0A484IJ91"/>
<name>A0A484IJ91_9ARCH</name>
<sequence>MDGIVQNIDSKIIDEYCIEFLRQTNPQTDNDINPGGYYKAIWARDAAFILLDQFLTGDLRTAVKQIAMIWSHQIGTEASPAVLEFSKAKGKPLLYGRGSPELDFRSNIVEENTLIRFEGALPTTIYYEKGFCEIYGQNPDIDSTALMIHATSWILSKSMDIQKESNNTDKLSHNISVKTRDVNPTDRKGPFFENSFSDLSTYLIPRMLKAVKYLQSRDVDGDGLLEQKHNEDWMDTLLRTGKVVYSQACWILALKSLSNLLLKVGDQSNAMKIKEMAQRAILAVEQILWSEDDQCYVDLLDADLHLDEKMHNRFVTQDISLYLVALTEGSDETSFKEDGQIHGKKTQVHEKVIDSESVNRALRTLDSLKKRIWKNEIPLVTEREITKTGPWVLKANEYHNHTFWAWITGIEMISRYRYGKIEDFQSLFSKFISPNKINQNMLHEWVNPITFDGKGAYPFKTGISSIRLAAWDHICKQGLKSSAD</sequence>
<feature type="domain" description="Glycosyl-hydrolase family 116 catalytic region" evidence="1">
    <location>
        <begin position="199"/>
        <end position="290"/>
    </location>
</feature>
<protein>
    <recommendedName>
        <fullName evidence="1">Glycosyl-hydrolase family 116 catalytic region domain-containing protein</fullName>
    </recommendedName>
</protein>
<dbReference type="GO" id="GO:0004553">
    <property type="term" value="F:hydrolase activity, hydrolyzing O-glycosyl compounds"/>
    <property type="evidence" value="ECO:0007669"/>
    <property type="project" value="InterPro"/>
</dbReference>
<dbReference type="GO" id="GO:0005975">
    <property type="term" value="P:carbohydrate metabolic process"/>
    <property type="evidence" value="ECO:0007669"/>
    <property type="project" value="InterPro"/>
</dbReference>
<reference evidence="2 3" key="1">
    <citation type="submission" date="2019-02" db="EMBL/GenBank/DDBJ databases">
        <authorList>
            <person name="Lehtovirta-Morley E L."/>
        </authorList>
    </citation>
    <scope>NUCLEOTIDE SEQUENCE [LARGE SCALE GENOMIC DNA]</scope>
    <source>
        <strain evidence="2">NFRAN1</strain>
    </source>
</reference>
<keyword evidence="3" id="KW-1185">Reference proteome</keyword>
<proteinExistence type="predicted"/>
<dbReference type="KEGG" id="nfn:NFRAN_2636"/>